<gene>
    <name evidence="1" type="ORF">MPIPNATIZW_LOCUS9119</name>
</gene>
<name>A0ABN9ZT45_PIPNA</name>
<dbReference type="EMBL" id="OY882859">
    <property type="protein sequence ID" value="CAK6440813.1"/>
    <property type="molecule type" value="Genomic_DNA"/>
</dbReference>
<protein>
    <submittedName>
        <fullName evidence="1">Uncharacterized protein</fullName>
    </submittedName>
</protein>
<evidence type="ECO:0000313" key="2">
    <source>
        <dbReference type="Proteomes" id="UP001314169"/>
    </source>
</evidence>
<accession>A0ABN9ZT45</accession>
<organism evidence="1 2">
    <name type="scientific">Pipistrellus nathusii</name>
    <name type="common">Nathusius' pipistrelle</name>
    <dbReference type="NCBI Taxonomy" id="59473"/>
    <lineage>
        <taxon>Eukaryota</taxon>
        <taxon>Metazoa</taxon>
        <taxon>Chordata</taxon>
        <taxon>Craniata</taxon>
        <taxon>Vertebrata</taxon>
        <taxon>Euteleostomi</taxon>
        <taxon>Mammalia</taxon>
        <taxon>Eutheria</taxon>
        <taxon>Laurasiatheria</taxon>
        <taxon>Chiroptera</taxon>
        <taxon>Yangochiroptera</taxon>
        <taxon>Vespertilionidae</taxon>
        <taxon>Pipistrellus</taxon>
    </lineage>
</organism>
<evidence type="ECO:0000313" key="1">
    <source>
        <dbReference type="EMBL" id="CAK6440813.1"/>
    </source>
</evidence>
<keyword evidence="2" id="KW-1185">Reference proteome</keyword>
<dbReference type="Proteomes" id="UP001314169">
    <property type="component" value="Chromosome 2"/>
</dbReference>
<proteinExistence type="predicted"/>
<sequence>MGALDLVWARPGHCACSHWPPLGTPPFLRTWVGERGHHTIPCPPMPALPHYAHSPFSGAPGLTVTFLPELPARPTLAEGGSLLRALLALSPLPLTPHAEPPQRPKK</sequence>
<reference evidence="1" key="1">
    <citation type="submission" date="2023-12" db="EMBL/GenBank/DDBJ databases">
        <authorList>
            <person name="Brown T."/>
        </authorList>
    </citation>
    <scope>NUCLEOTIDE SEQUENCE</scope>
</reference>